<feature type="compositionally biased region" description="Polar residues" evidence="1">
    <location>
        <begin position="526"/>
        <end position="541"/>
    </location>
</feature>
<organism evidence="2 3">
    <name type="scientific">Aspergillus calidoustus</name>
    <dbReference type="NCBI Taxonomy" id="454130"/>
    <lineage>
        <taxon>Eukaryota</taxon>
        <taxon>Fungi</taxon>
        <taxon>Dikarya</taxon>
        <taxon>Ascomycota</taxon>
        <taxon>Pezizomycotina</taxon>
        <taxon>Eurotiomycetes</taxon>
        <taxon>Eurotiomycetidae</taxon>
        <taxon>Eurotiales</taxon>
        <taxon>Aspergillaceae</taxon>
        <taxon>Aspergillus</taxon>
        <taxon>Aspergillus subgen. Nidulantes</taxon>
    </lineage>
</organism>
<feature type="compositionally biased region" description="Basic and acidic residues" evidence="1">
    <location>
        <begin position="360"/>
        <end position="388"/>
    </location>
</feature>
<feature type="region of interest" description="Disordered" evidence="1">
    <location>
        <begin position="523"/>
        <end position="546"/>
    </location>
</feature>
<feature type="compositionally biased region" description="Polar residues" evidence="1">
    <location>
        <begin position="396"/>
        <end position="405"/>
    </location>
</feature>
<feature type="region of interest" description="Disordered" evidence="1">
    <location>
        <begin position="586"/>
        <end position="611"/>
    </location>
</feature>
<feature type="region of interest" description="Disordered" evidence="1">
    <location>
        <begin position="640"/>
        <end position="662"/>
    </location>
</feature>
<keyword evidence="3" id="KW-1185">Reference proteome</keyword>
<proteinExistence type="predicted"/>
<accession>A0A0U5CAW9</accession>
<dbReference type="OrthoDB" id="4227485at2759"/>
<dbReference type="STRING" id="454130.A0A0U5CAW9"/>
<dbReference type="AlphaFoldDB" id="A0A0U5CAW9"/>
<feature type="compositionally biased region" description="Acidic residues" evidence="1">
    <location>
        <begin position="445"/>
        <end position="459"/>
    </location>
</feature>
<dbReference type="OMA" id="SERWWTV"/>
<evidence type="ECO:0000313" key="3">
    <source>
        <dbReference type="Proteomes" id="UP000054771"/>
    </source>
</evidence>
<dbReference type="InterPro" id="IPR022198">
    <property type="entry name" value="DUF3723"/>
</dbReference>
<feature type="compositionally biased region" description="Basic and acidic residues" evidence="1">
    <location>
        <begin position="920"/>
        <end position="930"/>
    </location>
</feature>
<gene>
    <name evidence="2" type="ORF">ASPCAL07435</name>
</gene>
<reference evidence="3" key="1">
    <citation type="journal article" date="2016" name="Genome Announc.">
        <title>Draft genome sequences of fungus Aspergillus calidoustus.</title>
        <authorList>
            <person name="Horn F."/>
            <person name="Linde J."/>
            <person name="Mattern D.J."/>
            <person name="Walther G."/>
            <person name="Guthke R."/>
            <person name="Scherlach K."/>
            <person name="Martin K."/>
            <person name="Brakhage A.A."/>
            <person name="Petzke L."/>
            <person name="Valiante V."/>
        </authorList>
    </citation>
    <scope>NUCLEOTIDE SEQUENCE [LARGE SCALE GENOMIC DNA]</scope>
    <source>
        <strain evidence="3">SF006504</strain>
    </source>
</reference>
<dbReference type="Pfam" id="PF12520">
    <property type="entry name" value="DUF3723"/>
    <property type="match status" value="1"/>
</dbReference>
<evidence type="ECO:0000313" key="2">
    <source>
        <dbReference type="EMBL" id="CEL06329.1"/>
    </source>
</evidence>
<protein>
    <submittedName>
        <fullName evidence="2">Uncharacterized protein</fullName>
    </submittedName>
</protein>
<dbReference type="EMBL" id="CDMC01000005">
    <property type="protein sequence ID" value="CEL06329.1"/>
    <property type="molecule type" value="Genomic_DNA"/>
</dbReference>
<sequence>MARIDLNTVDTLQMYDPRASTVDRKTVKGKILGGEIFADFSQTERAAIWKKLRSQEACDGIIPSLHTLFRDITYLELCANAVKRLVVLNKQRPTVRSALVHSFRSRRADRDCRIQTSDTTFRRQPGPSDEHLTSGYRQIWMYAMRHYPEMAKDIQGGPRANPTRAKARAKADESVIHAMAALAKKLGFRTPQIKAILRQSPDQQIARAALLKARKPDHYHYDSGTFESLIEQIAGCFALAIPNEAAPVAHITGWAIKLKDRCGAPQEQTQQLDRPHIFLDTLHSATVLQRNLSSLEVRRSVYYAFFGKSSPTTPQSASQGQSSSNDPLSPLFVPSVLSRSPESAYDHMSTSGFDEGSFNGRRDRSEPPEGPRQRQEDRRRQRQDRQQAVERGSPVPQESSIQSSIGGASTISEVMDMYWDSSDADDQPRPENVERQPEASGGMDSDIEEGECTEIDEEDLLRRAEDGSPMVEGAAAVDHSTLGAPRDTDMSSIPEEGAGAVDVDGDMDTSVRTQSAPVEDRAGMPTTLSRQSGVTPPTSQKRSMDARWKPYEAAQKGNRNATKISHAAQGQPIAEHTEQEIAWPVGEPDGREDISGGPLPVEAQEGRAGEQMAHGAELIAGAGEELRQDDRVARERAGALAQLQTPGAMEDHTPRPVTELPADLPSLITRLREEGSQLGDESIIPDKNKTQEFPELEPATVDHLDGVGGGTAEGVVKPGLSQQETEQHRADLPDPEQAQRQAIERQEGEDLLFDVPVLEEPADQAVEGRPTLEGADALHSESMHEGLSSGVQPERRVTVTFYVYERQAWKKMDMVSVSPTQLAEAQIIADRYARDPSQYARFYDGRLRKVAVDECVRAAIDDGSFTVLMSFGKDLIVTRHLVASVAEIFKTAGNEWRDPYHPEKRLKSNAGAPSAGPVQTRKDAISGKTERRGRKIPARIATRPHQDVRPNRAEADSQPVTIVFCAREKNGHWKTVHEVLFDRTDPSQVERVARKEARNRQATFYDKNLRKLTPAQCFEAAIEDDTNKIFMNFGGELAVDEETIESIAREVEL</sequence>
<feature type="region of interest" description="Disordered" evidence="1">
    <location>
        <begin position="309"/>
        <end position="405"/>
    </location>
</feature>
<feature type="region of interest" description="Disordered" evidence="1">
    <location>
        <begin position="899"/>
        <end position="954"/>
    </location>
</feature>
<feature type="compositionally biased region" description="Basic and acidic residues" evidence="1">
    <location>
        <begin position="426"/>
        <end position="437"/>
    </location>
</feature>
<feature type="compositionally biased region" description="Polar residues" evidence="1">
    <location>
        <begin position="309"/>
        <end position="327"/>
    </location>
</feature>
<feature type="region of interest" description="Disordered" evidence="1">
    <location>
        <begin position="420"/>
        <end position="508"/>
    </location>
</feature>
<feature type="region of interest" description="Disordered" evidence="1">
    <location>
        <begin position="706"/>
        <end position="741"/>
    </location>
</feature>
<name>A0A0U5CAW9_ASPCI</name>
<feature type="compositionally biased region" description="Basic and acidic residues" evidence="1">
    <location>
        <begin position="944"/>
        <end position="954"/>
    </location>
</feature>
<dbReference type="Proteomes" id="UP000054771">
    <property type="component" value="Unassembled WGS sequence"/>
</dbReference>
<evidence type="ECO:0000256" key="1">
    <source>
        <dbReference type="SAM" id="MobiDB-lite"/>
    </source>
</evidence>